<dbReference type="Proteomes" id="UP000182284">
    <property type="component" value="Unassembled WGS sequence"/>
</dbReference>
<feature type="region of interest" description="Disordered" evidence="1">
    <location>
        <begin position="416"/>
        <end position="445"/>
    </location>
</feature>
<accession>A0A1G7UC63</accession>
<reference evidence="3 4" key="1">
    <citation type="submission" date="2016-10" db="EMBL/GenBank/DDBJ databases">
        <authorList>
            <person name="de Groot N.N."/>
        </authorList>
    </citation>
    <scope>NUCLEOTIDE SEQUENCE [LARGE SCALE GENOMIC DNA]</scope>
    <source>
        <strain evidence="3 4">DSM 27375</strain>
    </source>
</reference>
<organism evidence="3 4">
    <name type="scientific">Celeribacter baekdonensis</name>
    <dbReference type="NCBI Taxonomy" id="875171"/>
    <lineage>
        <taxon>Bacteria</taxon>
        <taxon>Pseudomonadati</taxon>
        <taxon>Pseudomonadota</taxon>
        <taxon>Alphaproteobacteria</taxon>
        <taxon>Rhodobacterales</taxon>
        <taxon>Roseobacteraceae</taxon>
        <taxon>Celeribacter</taxon>
    </lineage>
</organism>
<dbReference type="Pfam" id="PF04233">
    <property type="entry name" value="Phage_Mu_F"/>
    <property type="match status" value="1"/>
</dbReference>
<dbReference type="InterPro" id="IPR006528">
    <property type="entry name" value="Phage_head_morphogenesis_dom"/>
</dbReference>
<evidence type="ECO:0000259" key="2">
    <source>
        <dbReference type="Pfam" id="PF04233"/>
    </source>
</evidence>
<protein>
    <submittedName>
        <fullName evidence="3">Phage Mu protein F like protein</fullName>
    </submittedName>
</protein>
<proteinExistence type="predicted"/>
<dbReference type="OrthoDB" id="4446543at2"/>
<evidence type="ECO:0000256" key="1">
    <source>
        <dbReference type="SAM" id="MobiDB-lite"/>
    </source>
</evidence>
<feature type="domain" description="Phage head morphogenesis" evidence="2">
    <location>
        <begin position="118"/>
        <end position="188"/>
    </location>
</feature>
<dbReference type="EMBL" id="FNBL01000021">
    <property type="protein sequence ID" value="SDG45185.1"/>
    <property type="molecule type" value="Genomic_DNA"/>
</dbReference>
<dbReference type="RefSeq" id="WP_083351934.1">
    <property type="nucleotide sequence ID" value="NZ_FNBL01000021.1"/>
</dbReference>
<sequence>MQHSFSHFLRHGGDGQYEIVQRHGHLIGRRVGLSLKSTFPNYTALRADFSERLDQVISENTRMLLNALTPPDTVPTVSEAELRDVSDAKSEALDAWDARLEIIFGEYQNHPQRLRPLRTVMEERLVRAFAGLINQLRQENLGIQQYIWRSRDDAKVRDSHAAYDDRVLHWNNPPEGGHPGEAHNCRCYAEPVLPGVQSNVVLADFAPTADGVPALDLTEAMRGLRALTGFGAALLASDALQNWTQAMRDRRVDDAGARLGVDVTTVEGRLAATAYALVQEGISSGGYPVLPKNPEFARIGAEAAALYELLNPGTILETGVGGDPAKQRALQDFIAAAGAAFARGELRLQDGELAQGWVEVFPELTEDERRLGQLPGFTPERVEQWLETYPIEELGLPNHTGSPIPDDPTDNIVSTPIPEEAGPNIVEARPGTTTTPDGNRILPHGGKGDGQEYIAGKGHTVEQIDDIIVNPNPEQSGFIEGRGVRRGQDVKLLTGPDGHWVKIDEEGNVLATSNRNLPLRDNENEPGTIIRPLE</sequence>
<dbReference type="AlphaFoldDB" id="A0A1G7UC63"/>
<evidence type="ECO:0000313" key="4">
    <source>
        <dbReference type="Proteomes" id="UP000182284"/>
    </source>
</evidence>
<evidence type="ECO:0000313" key="3">
    <source>
        <dbReference type="EMBL" id="SDG45185.1"/>
    </source>
</evidence>
<gene>
    <name evidence="3" type="ORF">SAMN04488117_12134</name>
</gene>
<name>A0A1G7UC63_9RHOB</name>